<feature type="chain" id="PRO_5046872658" evidence="1">
    <location>
        <begin position="30"/>
        <end position="227"/>
    </location>
</feature>
<gene>
    <name evidence="2" type="ORF">ACFQ1T_01205</name>
</gene>
<name>A0ABW3GH67_9PROT</name>
<keyword evidence="3" id="KW-1185">Reference proteome</keyword>
<evidence type="ECO:0000256" key="1">
    <source>
        <dbReference type="SAM" id="SignalP"/>
    </source>
</evidence>
<proteinExistence type="predicted"/>
<protein>
    <submittedName>
        <fullName evidence="2">PEP-CTERM sorting domain-containing protein</fullName>
    </submittedName>
</protein>
<dbReference type="EMBL" id="JBHTJW010000001">
    <property type="protein sequence ID" value="MFD0928385.1"/>
    <property type="molecule type" value="Genomic_DNA"/>
</dbReference>
<comment type="caution">
    <text evidence="2">The sequence shown here is derived from an EMBL/GenBank/DDBJ whole genome shotgun (WGS) entry which is preliminary data.</text>
</comment>
<dbReference type="Proteomes" id="UP001597106">
    <property type="component" value="Unassembled WGS sequence"/>
</dbReference>
<accession>A0ABW3GH67</accession>
<sequence length="227" mass="23938">MSSPVINPAWFIKLVTLFTIGLTSMPTMAAFTVYTDKASFLTAAGTVSSETFDAVTADLDPSSTGIHLNDFTLSGSVSVDAPSSAIDINGTTNLYFNTSYGGWADLIFSQPITAFGLTMNNARLQLLSISLARIGPAYGEYHHIATYAAPDPYVSNQTLNGFIGFTSDVAFNRIVFAGTGCCSSTFAVDDVTYATTLATPVPEPLSASLLGLGVAGLCLFRKQPLRV</sequence>
<keyword evidence="1" id="KW-0732">Signal</keyword>
<organism evidence="2 3">
    <name type="scientific">Methylophilus glucosoxydans</name>
    <dbReference type="NCBI Taxonomy" id="752553"/>
    <lineage>
        <taxon>Bacteria</taxon>
        <taxon>Pseudomonadati</taxon>
        <taxon>Pseudomonadota</taxon>
        <taxon>Betaproteobacteria</taxon>
        <taxon>Nitrosomonadales</taxon>
        <taxon>Methylophilaceae</taxon>
        <taxon>Methylophilus</taxon>
    </lineage>
</organism>
<evidence type="ECO:0000313" key="3">
    <source>
        <dbReference type="Proteomes" id="UP001597106"/>
    </source>
</evidence>
<feature type="signal peptide" evidence="1">
    <location>
        <begin position="1"/>
        <end position="29"/>
    </location>
</feature>
<evidence type="ECO:0000313" key="2">
    <source>
        <dbReference type="EMBL" id="MFD0928385.1"/>
    </source>
</evidence>
<reference evidence="3" key="1">
    <citation type="journal article" date="2019" name="Int. J. Syst. Evol. Microbiol.">
        <title>The Global Catalogue of Microorganisms (GCM) 10K type strain sequencing project: providing services to taxonomists for standard genome sequencing and annotation.</title>
        <authorList>
            <consortium name="The Broad Institute Genomics Platform"/>
            <consortium name="The Broad Institute Genome Sequencing Center for Infectious Disease"/>
            <person name="Wu L."/>
            <person name="Ma J."/>
        </authorList>
    </citation>
    <scope>NUCLEOTIDE SEQUENCE [LARGE SCALE GENOMIC DNA]</scope>
    <source>
        <strain evidence="3">CCUG 59685</strain>
    </source>
</reference>